<evidence type="ECO:0000313" key="3">
    <source>
        <dbReference type="EMBL" id="GEU79443.1"/>
    </source>
</evidence>
<reference evidence="3" key="1">
    <citation type="journal article" date="2019" name="Sci. Rep.">
        <title>Draft genome of Tanacetum cinerariifolium, the natural source of mosquito coil.</title>
        <authorList>
            <person name="Yamashiro T."/>
            <person name="Shiraishi A."/>
            <person name="Satake H."/>
            <person name="Nakayama K."/>
        </authorList>
    </citation>
    <scope>NUCLEOTIDE SEQUENCE</scope>
</reference>
<accession>A0A6L2N005</accession>
<evidence type="ECO:0000256" key="1">
    <source>
        <dbReference type="RuleBase" id="RU004549"/>
    </source>
</evidence>
<comment type="function">
    <text evidence="1">Aux/IAA proteins are short-lived transcriptional factors that function as repressors of early auxin response genes at low auxin concentrations.</text>
</comment>
<keyword evidence="1" id="KW-0678">Repressor</keyword>
<keyword evidence="1" id="KW-0539">Nucleus</keyword>
<dbReference type="PANTHER" id="PTHR31734:SF184">
    <property type="entry name" value="AUXIN-RESPONSIVE PROTEIN"/>
    <property type="match status" value="1"/>
</dbReference>
<dbReference type="GO" id="GO:0006355">
    <property type="term" value="P:regulation of DNA-templated transcription"/>
    <property type="evidence" value="ECO:0007669"/>
    <property type="project" value="InterPro"/>
</dbReference>
<dbReference type="InterPro" id="IPR033389">
    <property type="entry name" value="AUX/IAA_dom"/>
</dbReference>
<proteinExistence type="inferred from homology"/>
<dbReference type="AlphaFoldDB" id="A0A6L2N005"/>
<dbReference type="Gene3D" id="3.10.20.90">
    <property type="entry name" value="Phosphatidylinositol 3-kinase Catalytic Subunit, Chain A, domain 1"/>
    <property type="match status" value="1"/>
</dbReference>
<dbReference type="EMBL" id="BKCJ010007872">
    <property type="protein sequence ID" value="GEU79443.1"/>
    <property type="molecule type" value="Genomic_DNA"/>
</dbReference>
<feature type="domain" description="AUX/IAA" evidence="2">
    <location>
        <begin position="54"/>
        <end position="114"/>
    </location>
</feature>
<comment type="caution">
    <text evidence="3">The sequence shown here is derived from an EMBL/GenBank/DDBJ whole genome shotgun (WGS) entry which is preliminary data.</text>
</comment>
<comment type="subunit">
    <text evidence="1">Homodimers and heterodimers.</text>
</comment>
<keyword evidence="1" id="KW-0804">Transcription</keyword>
<comment type="subcellular location">
    <subcellularLocation>
        <location evidence="1">Nucleus</location>
    </subcellularLocation>
</comment>
<dbReference type="InterPro" id="IPR003311">
    <property type="entry name" value="AUX_IAA"/>
</dbReference>
<keyword evidence="1" id="KW-0805">Transcription regulation</keyword>
<organism evidence="3">
    <name type="scientific">Tanacetum cinerariifolium</name>
    <name type="common">Dalmatian daisy</name>
    <name type="synonym">Chrysanthemum cinerariifolium</name>
    <dbReference type="NCBI Taxonomy" id="118510"/>
    <lineage>
        <taxon>Eukaryota</taxon>
        <taxon>Viridiplantae</taxon>
        <taxon>Streptophyta</taxon>
        <taxon>Embryophyta</taxon>
        <taxon>Tracheophyta</taxon>
        <taxon>Spermatophyta</taxon>
        <taxon>Magnoliopsida</taxon>
        <taxon>eudicotyledons</taxon>
        <taxon>Gunneridae</taxon>
        <taxon>Pentapetalae</taxon>
        <taxon>asterids</taxon>
        <taxon>campanulids</taxon>
        <taxon>Asterales</taxon>
        <taxon>Asteraceae</taxon>
        <taxon>Asteroideae</taxon>
        <taxon>Anthemideae</taxon>
        <taxon>Anthemidinae</taxon>
        <taxon>Tanacetum</taxon>
    </lineage>
</organism>
<keyword evidence="1" id="KW-0927">Auxin signaling pathway</keyword>
<dbReference type="Pfam" id="PF02309">
    <property type="entry name" value="AUX_IAA"/>
    <property type="match status" value="1"/>
</dbReference>
<dbReference type="PANTHER" id="PTHR31734">
    <property type="entry name" value="AUXIN-RESPONSIVE PROTEIN IAA17"/>
    <property type="match status" value="1"/>
</dbReference>
<comment type="similarity">
    <text evidence="1">Belongs to the Aux/IAA family.</text>
</comment>
<dbReference type="GO" id="GO:0005634">
    <property type="term" value="C:nucleus"/>
    <property type="evidence" value="ECO:0007669"/>
    <property type="project" value="UniProtKB-SubCell"/>
</dbReference>
<name>A0A6L2N005_TANCI</name>
<sequence length="129" mass="14545">MHETPPIRRKLDLNSHTSDIGSNFRRNVLGTTKVRSEGMQAFSLAYEKKTYGGGSSTVATRPSRSLLDQTSDFVLTCENQDGDCMLIGDLPWQMFLSFVKRLRIMKNSESNVLASSFKDNNKRHRSDAV</sequence>
<dbReference type="SUPFAM" id="SSF54277">
    <property type="entry name" value="CAD &amp; PB1 domains"/>
    <property type="match status" value="1"/>
</dbReference>
<protein>
    <recommendedName>
        <fullName evidence="1">Auxin-responsive protein</fullName>
    </recommendedName>
</protein>
<evidence type="ECO:0000259" key="2">
    <source>
        <dbReference type="Pfam" id="PF02309"/>
    </source>
</evidence>
<gene>
    <name evidence="3" type="ORF">Tci_051421</name>
</gene>
<dbReference type="GO" id="GO:0009734">
    <property type="term" value="P:auxin-activated signaling pathway"/>
    <property type="evidence" value="ECO:0007669"/>
    <property type="project" value="UniProtKB-UniRule"/>
</dbReference>